<evidence type="ECO:0000313" key="4">
    <source>
        <dbReference type="Proteomes" id="UP000439994"/>
    </source>
</evidence>
<feature type="domain" description="Glycosyltransferase subfamily 4-like N-terminal" evidence="2">
    <location>
        <begin position="76"/>
        <end position="202"/>
    </location>
</feature>
<dbReference type="Pfam" id="PF13439">
    <property type="entry name" value="Glyco_transf_4"/>
    <property type="match status" value="1"/>
</dbReference>
<proteinExistence type="predicted"/>
<reference evidence="3 4" key="1">
    <citation type="submission" date="2019-11" db="EMBL/GenBank/DDBJ databases">
        <title>P. haliotis isolates from Z. marina roots.</title>
        <authorList>
            <person name="Cohen M."/>
            <person name="Jospin G."/>
            <person name="Eisen J.A."/>
            <person name="Coil D.A."/>
        </authorList>
    </citation>
    <scope>NUCLEOTIDE SEQUENCE [LARGE SCALE GENOMIC DNA]</scope>
    <source>
        <strain evidence="3 4">UCD-MCMsp1aY</strain>
    </source>
</reference>
<dbReference type="Proteomes" id="UP000439994">
    <property type="component" value="Unassembled WGS sequence"/>
</dbReference>
<dbReference type="InterPro" id="IPR001296">
    <property type="entry name" value="Glyco_trans_1"/>
</dbReference>
<dbReference type="InterPro" id="IPR028098">
    <property type="entry name" value="Glyco_trans_4-like_N"/>
</dbReference>
<organism evidence="3 4">
    <name type="scientific">Psychrosphaera haliotis</name>
    <dbReference type="NCBI Taxonomy" id="555083"/>
    <lineage>
        <taxon>Bacteria</taxon>
        <taxon>Pseudomonadati</taxon>
        <taxon>Pseudomonadota</taxon>
        <taxon>Gammaproteobacteria</taxon>
        <taxon>Alteromonadales</taxon>
        <taxon>Pseudoalteromonadaceae</taxon>
        <taxon>Psychrosphaera</taxon>
    </lineage>
</organism>
<dbReference type="AlphaFoldDB" id="A0A6N8FBL7"/>
<dbReference type="Gene3D" id="3.40.50.2000">
    <property type="entry name" value="Glycogen Phosphorylase B"/>
    <property type="match status" value="2"/>
</dbReference>
<gene>
    <name evidence="3" type="ORF">GNP35_14995</name>
</gene>
<accession>A0A6N8FBL7</accession>
<dbReference type="Pfam" id="PF00534">
    <property type="entry name" value="Glycos_transf_1"/>
    <property type="match status" value="1"/>
</dbReference>
<evidence type="ECO:0000313" key="3">
    <source>
        <dbReference type="EMBL" id="MUH73678.1"/>
    </source>
</evidence>
<name>A0A6N8FBL7_9GAMM</name>
<keyword evidence="4" id="KW-1185">Reference proteome</keyword>
<sequence>MLKDFSLVKNILAISYLFPNVERPNHGIFVFNRLKAMSKYANVTVINPIPWSPVHGFIDKFKHLANIPFKTERDGITIYHPRFFSIPGHFKGLEVVTYKQAVKNVIKQIGFEFDLVDLHWTFPDLPTGDYLSNYYKVPYRVTLRGMEAFHQQDGDVRETLVAHYLSKVDSIISLSEEMADTADKIANTRSKTKVVRNGVDTDAFYYIDQAECRDKLGLPSDQKIILGVGALIHRKGFDVVIKALKKIILQLGLNNTHFYILGSEGAEGDYRKELKALVASLGLKDHVHFVGAVPNNELITWYNAADVFCLSSRGEGSPNVLTEALASGCPAVATNVGSVPEIMASEPNLGTVVKVDDIDAITKNLSDLLLTETDRATQADNLNKYTWDWCAKQVV</sequence>
<dbReference type="PANTHER" id="PTHR12526">
    <property type="entry name" value="GLYCOSYLTRANSFERASE"/>
    <property type="match status" value="1"/>
</dbReference>
<comment type="caution">
    <text evidence="3">The sequence shown here is derived from an EMBL/GenBank/DDBJ whole genome shotgun (WGS) entry which is preliminary data.</text>
</comment>
<feature type="domain" description="Glycosyl transferase family 1" evidence="1">
    <location>
        <begin position="209"/>
        <end position="378"/>
    </location>
</feature>
<dbReference type="EMBL" id="WOCD01000005">
    <property type="protein sequence ID" value="MUH73678.1"/>
    <property type="molecule type" value="Genomic_DNA"/>
</dbReference>
<keyword evidence="3" id="KW-0808">Transferase</keyword>
<evidence type="ECO:0000259" key="1">
    <source>
        <dbReference type="Pfam" id="PF00534"/>
    </source>
</evidence>
<dbReference type="GO" id="GO:0016757">
    <property type="term" value="F:glycosyltransferase activity"/>
    <property type="evidence" value="ECO:0007669"/>
    <property type="project" value="InterPro"/>
</dbReference>
<dbReference type="SUPFAM" id="SSF53756">
    <property type="entry name" value="UDP-Glycosyltransferase/glycogen phosphorylase"/>
    <property type="match status" value="1"/>
</dbReference>
<protein>
    <submittedName>
        <fullName evidence="3">Glycosyltransferase</fullName>
    </submittedName>
</protein>
<dbReference type="GO" id="GO:1901135">
    <property type="term" value="P:carbohydrate derivative metabolic process"/>
    <property type="evidence" value="ECO:0007669"/>
    <property type="project" value="UniProtKB-ARBA"/>
</dbReference>
<evidence type="ECO:0000259" key="2">
    <source>
        <dbReference type="Pfam" id="PF13439"/>
    </source>
</evidence>